<proteinExistence type="predicted"/>
<feature type="non-terminal residue" evidence="1">
    <location>
        <position position="1"/>
    </location>
</feature>
<organism evidence="1 2">
    <name type="scientific">Gossypium aridum</name>
    <name type="common">American cotton</name>
    <name type="synonym">Erioxylum aridum</name>
    <dbReference type="NCBI Taxonomy" id="34290"/>
    <lineage>
        <taxon>Eukaryota</taxon>
        <taxon>Viridiplantae</taxon>
        <taxon>Streptophyta</taxon>
        <taxon>Embryophyta</taxon>
        <taxon>Tracheophyta</taxon>
        <taxon>Spermatophyta</taxon>
        <taxon>Magnoliopsida</taxon>
        <taxon>eudicotyledons</taxon>
        <taxon>Gunneridae</taxon>
        <taxon>Pentapetalae</taxon>
        <taxon>rosids</taxon>
        <taxon>malvids</taxon>
        <taxon>Malvales</taxon>
        <taxon>Malvaceae</taxon>
        <taxon>Malvoideae</taxon>
        <taxon>Gossypium</taxon>
    </lineage>
</organism>
<protein>
    <submittedName>
        <fullName evidence="1">Uncharacterized protein</fullName>
    </submittedName>
</protein>
<accession>A0A7J8X3E1</accession>
<reference evidence="1 2" key="1">
    <citation type="journal article" date="2019" name="Genome Biol. Evol.">
        <title>Insights into the evolution of the New World diploid cottons (Gossypium, subgenus Houzingenia) based on genome sequencing.</title>
        <authorList>
            <person name="Grover C.E."/>
            <person name="Arick M.A. 2nd"/>
            <person name="Thrash A."/>
            <person name="Conover J.L."/>
            <person name="Sanders W.S."/>
            <person name="Peterson D.G."/>
            <person name="Frelichowski J.E."/>
            <person name="Scheffler J.A."/>
            <person name="Scheffler B.E."/>
            <person name="Wendel J.F."/>
        </authorList>
    </citation>
    <scope>NUCLEOTIDE SEQUENCE [LARGE SCALE GENOMIC DNA]</scope>
    <source>
        <strain evidence="1">185</strain>
        <tissue evidence="1">Leaf</tissue>
    </source>
</reference>
<dbReference type="EMBL" id="JABFAA010000005">
    <property type="protein sequence ID" value="MBA0681329.1"/>
    <property type="molecule type" value="Genomic_DNA"/>
</dbReference>
<dbReference type="AlphaFoldDB" id="A0A7J8X3E1"/>
<gene>
    <name evidence="1" type="ORF">Goari_023143</name>
</gene>
<dbReference type="Proteomes" id="UP000593577">
    <property type="component" value="Unassembled WGS sequence"/>
</dbReference>
<sequence>MLLEHDHNVELQVKTRRFEVGVPTFPYKQHEVEDRIVWIHDKGGVFSVKKLLQLLAYGGMEAVGFPFDRIWSLEAPPRLVGFSLEGCDKCDEFCSVCWSVKLTEVDWWGPKDCRLGRKLGRDRDCVWDSPPTGWLKFNVAGVVVEEVVGCGG</sequence>
<evidence type="ECO:0000313" key="1">
    <source>
        <dbReference type="EMBL" id="MBA0681329.1"/>
    </source>
</evidence>
<evidence type="ECO:0000313" key="2">
    <source>
        <dbReference type="Proteomes" id="UP000593577"/>
    </source>
</evidence>
<keyword evidence="2" id="KW-1185">Reference proteome</keyword>
<name>A0A7J8X3E1_GOSAI</name>
<comment type="caution">
    <text evidence="1">The sequence shown here is derived from an EMBL/GenBank/DDBJ whole genome shotgun (WGS) entry which is preliminary data.</text>
</comment>